<comment type="function">
    <text evidence="15">Calsequestrin is a high-capacity, moderate affinity, calcium-binding protein and thus acts as an internal calcium store in muscle. Calcium ions are bound by clusters of acidic residues at the protein surface, often at the interface between subunits. Can bind around 80 Ca(2+) ions. Regulates the release of lumenal Ca(2+) via the calcium release channel RYR1; this plays an important role in triggering muscle contraction. Negatively regulates store-operated Ca(2+) entry (SOCE) activity.</text>
</comment>
<evidence type="ECO:0000313" key="18">
    <source>
        <dbReference type="EMBL" id="CAI5798653.1"/>
    </source>
</evidence>
<dbReference type="Pfam" id="PF01216">
    <property type="entry name" value="Calsequestrin"/>
    <property type="match status" value="1"/>
</dbReference>
<protein>
    <recommendedName>
        <fullName evidence="16">Calsequestrin</fullName>
    </recommendedName>
</protein>
<evidence type="ECO:0000256" key="15">
    <source>
        <dbReference type="ARBA" id="ARBA00045967"/>
    </source>
</evidence>
<sequence>MKWLGVALVALLLAAFGPLGRGEDGLDFPEYDGIDRVIDVNAKNYKNVLKKYEILALLYHEPIGDDKASQKQFELEELILELAAQVLEEKGVGFGLVDAEKDAAVAKKLGLGEEDSVYVFKDDEIIEYDGEFSADTLVEFILDVMEDPVEFIEGEHELEAFENVEDEPKLIGYFKNEDSEHFKAYEDAAEEFHPYIDFYATFDSKVAKKLSLKLNEIDYYEPFMEEPVTIPDKPNSEEEIVQFLEEHKRPTLRKLQPESMYETWVRLGDARGEGERGKPLEFSASKPVPGFWSFGFPGVLLQMCC</sequence>
<proteinExistence type="inferred from homology"/>
<evidence type="ECO:0000256" key="12">
    <source>
        <dbReference type="ARBA" id="ARBA00023179"/>
    </source>
</evidence>
<dbReference type="GO" id="GO:0014809">
    <property type="term" value="P:regulation of skeletal muscle contraction by regulation of release of sequestered calcium ion"/>
    <property type="evidence" value="ECO:0007669"/>
    <property type="project" value="TreeGrafter"/>
</dbReference>
<feature type="chain" id="PRO_5041255275" description="Calsequestrin" evidence="17">
    <location>
        <begin position="23"/>
        <end position="305"/>
    </location>
</feature>
<comment type="subcellular location">
    <subcellularLocation>
        <location evidence="1">Endoplasmic reticulum</location>
    </subcellularLocation>
    <subcellularLocation>
        <location evidence="2">Mitochondrion matrix</location>
    </subcellularLocation>
    <subcellularLocation>
        <location evidence="3">Sarcoplasmic reticulum lumen</location>
    </subcellularLocation>
    <subcellularLocation>
        <location evidence="14">Sarcoplasmic reticulum membrane</location>
        <topology evidence="14">Peripheral membrane protein</topology>
        <orientation evidence="14">Lumenal side</orientation>
    </subcellularLocation>
</comment>
<evidence type="ECO:0000256" key="13">
    <source>
        <dbReference type="ARBA" id="ARBA00023180"/>
    </source>
</evidence>
<keyword evidence="8 16" id="KW-0106">Calcium</keyword>
<accession>A0AA35PUQ7</accession>
<dbReference type="InterPro" id="IPR041858">
    <property type="entry name" value="Calsequestrin_middle_dom"/>
</dbReference>
<name>A0AA35PUQ7_9SAUR</name>
<dbReference type="PANTHER" id="PTHR10033">
    <property type="entry name" value="CALSEQUESTRIN"/>
    <property type="match status" value="1"/>
</dbReference>
<dbReference type="PROSITE" id="PS00863">
    <property type="entry name" value="CALSEQUESTRIN_1"/>
    <property type="match status" value="1"/>
</dbReference>
<keyword evidence="9" id="KW-0703">Sarcoplasmic reticulum</keyword>
<dbReference type="GO" id="GO:0033017">
    <property type="term" value="C:sarcoplasmic reticulum membrane"/>
    <property type="evidence" value="ECO:0007669"/>
    <property type="project" value="UniProtKB-SubCell"/>
</dbReference>
<dbReference type="GO" id="GO:0033018">
    <property type="term" value="C:sarcoplasmic reticulum lumen"/>
    <property type="evidence" value="ECO:0007669"/>
    <property type="project" value="UniProtKB-SubCell"/>
</dbReference>
<evidence type="ECO:0000313" key="19">
    <source>
        <dbReference type="Proteomes" id="UP001178461"/>
    </source>
</evidence>
<dbReference type="Gene3D" id="3.40.30.10">
    <property type="entry name" value="Glutaredoxin"/>
    <property type="match status" value="2"/>
</dbReference>
<evidence type="ECO:0000256" key="11">
    <source>
        <dbReference type="ARBA" id="ARBA00023136"/>
    </source>
</evidence>
<comment type="similarity">
    <text evidence="4 16">Belongs to the calsequestrin family.</text>
</comment>
<evidence type="ECO:0000256" key="7">
    <source>
        <dbReference type="ARBA" id="ARBA00022824"/>
    </source>
</evidence>
<evidence type="ECO:0000256" key="17">
    <source>
        <dbReference type="SAM" id="SignalP"/>
    </source>
</evidence>
<organism evidence="18 19">
    <name type="scientific">Podarcis lilfordi</name>
    <name type="common">Lilford's wall lizard</name>
    <dbReference type="NCBI Taxonomy" id="74358"/>
    <lineage>
        <taxon>Eukaryota</taxon>
        <taxon>Metazoa</taxon>
        <taxon>Chordata</taxon>
        <taxon>Craniata</taxon>
        <taxon>Vertebrata</taxon>
        <taxon>Euteleostomi</taxon>
        <taxon>Lepidosauria</taxon>
        <taxon>Squamata</taxon>
        <taxon>Bifurcata</taxon>
        <taxon>Unidentata</taxon>
        <taxon>Episquamata</taxon>
        <taxon>Laterata</taxon>
        <taxon>Lacertibaenia</taxon>
        <taxon>Lacertidae</taxon>
        <taxon>Podarcis</taxon>
    </lineage>
</organism>
<dbReference type="PANTHER" id="PTHR10033:SF14">
    <property type="entry name" value="CALSEQUESTRIN-1"/>
    <property type="match status" value="1"/>
</dbReference>
<dbReference type="InterPro" id="IPR036249">
    <property type="entry name" value="Thioredoxin-like_sf"/>
</dbReference>
<feature type="signal peptide" evidence="17">
    <location>
        <begin position="1"/>
        <end position="22"/>
    </location>
</feature>
<keyword evidence="13" id="KW-0325">Glycoprotein</keyword>
<keyword evidence="19" id="KW-1185">Reference proteome</keyword>
<dbReference type="AlphaFoldDB" id="A0AA35PUQ7"/>
<keyword evidence="11" id="KW-0472">Membrane</keyword>
<evidence type="ECO:0000256" key="5">
    <source>
        <dbReference type="ARBA" id="ARBA00022723"/>
    </source>
</evidence>
<evidence type="ECO:0000256" key="4">
    <source>
        <dbReference type="ARBA" id="ARBA00010987"/>
    </source>
</evidence>
<dbReference type="InterPro" id="IPR001393">
    <property type="entry name" value="Calsequestrin"/>
</dbReference>
<keyword evidence="7" id="KW-0256">Endoplasmic reticulum</keyword>
<evidence type="ECO:0000256" key="9">
    <source>
        <dbReference type="ARBA" id="ARBA00022951"/>
    </source>
</evidence>
<keyword evidence="10" id="KW-0496">Mitochondrion</keyword>
<evidence type="ECO:0000256" key="6">
    <source>
        <dbReference type="ARBA" id="ARBA00022729"/>
    </source>
</evidence>
<evidence type="ECO:0000256" key="10">
    <source>
        <dbReference type="ARBA" id="ARBA00023128"/>
    </source>
</evidence>
<dbReference type="FunFam" id="3.40.30.10:FF:000033">
    <property type="entry name" value="Calsequestrin"/>
    <property type="match status" value="1"/>
</dbReference>
<dbReference type="FunFam" id="3.40.30.10:FF:000031">
    <property type="entry name" value="Calsequestrin"/>
    <property type="match status" value="1"/>
</dbReference>
<gene>
    <name evidence="18" type="ORF">PODLI_1B001656</name>
</gene>
<dbReference type="GO" id="GO:0030018">
    <property type="term" value="C:Z disc"/>
    <property type="evidence" value="ECO:0007669"/>
    <property type="project" value="TreeGrafter"/>
</dbReference>
<dbReference type="GO" id="GO:0005759">
    <property type="term" value="C:mitochondrial matrix"/>
    <property type="evidence" value="ECO:0007669"/>
    <property type="project" value="UniProtKB-SubCell"/>
</dbReference>
<dbReference type="InterPro" id="IPR041859">
    <property type="entry name" value="Calsequestrin_N"/>
</dbReference>
<keyword evidence="12" id="KW-0514">Muscle protein</keyword>
<dbReference type="GO" id="GO:0005509">
    <property type="term" value="F:calcium ion binding"/>
    <property type="evidence" value="ECO:0007669"/>
    <property type="project" value="InterPro"/>
</dbReference>
<dbReference type="CDD" id="cd03066">
    <property type="entry name" value="PDI_b_Calsequestrin_middle"/>
    <property type="match status" value="1"/>
</dbReference>
<dbReference type="InterPro" id="IPR018233">
    <property type="entry name" value="Calsequestrin_CS"/>
</dbReference>
<evidence type="ECO:0000256" key="3">
    <source>
        <dbReference type="ARBA" id="ARBA00004564"/>
    </source>
</evidence>
<evidence type="ECO:0000256" key="14">
    <source>
        <dbReference type="ARBA" id="ARBA00037870"/>
    </source>
</evidence>
<keyword evidence="6 17" id="KW-0732">Signal</keyword>
<keyword evidence="5" id="KW-0479">Metal-binding</keyword>
<evidence type="ECO:0000256" key="16">
    <source>
        <dbReference type="RuleBase" id="RU000648"/>
    </source>
</evidence>
<dbReference type="CDD" id="cd03065">
    <property type="entry name" value="PDI_b_Calsequestrin_N"/>
    <property type="match status" value="1"/>
</dbReference>
<dbReference type="SUPFAM" id="SSF52833">
    <property type="entry name" value="Thioredoxin-like"/>
    <property type="match status" value="2"/>
</dbReference>
<evidence type="ECO:0000256" key="1">
    <source>
        <dbReference type="ARBA" id="ARBA00004240"/>
    </source>
</evidence>
<dbReference type="EMBL" id="OX395143">
    <property type="protein sequence ID" value="CAI5798653.1"/>
    <property type="molecule type" value="Genomic_DNA"/>
</dbReference>
<dbReference type="Proteomes" id="UP001178461">
    <property type="component" value="Chromosome 16"/>
</dbReference>
<evidence type="ECO:0000256" key="8">
    <source>
        <dbReference type="ARBA" id="ARBA00022837"/>
    </source>
</evidence>
<evidence type="ECO:0000256" key="2">
    <source>
        <dbReference type="ARBA" id="ARBA00004305"/>
    </source>
</evidence>
<reference evidence="18" key="1">
    <citation type="submission" date="2022-12" db="EMBL/GenBank/DDBJ databases">
        <authorList>
            <person name="Alioto T."/>
            <person name="Alioto T."/>
            <person name="Gomez Garrido J."/>
        </authorList>
    </citation>
    <scope>NUCLEOTIDE SEQUENCE</scope>
</reference>
<dbReference type="PRINTS" id="PR00312">
    <property type="entry name" value="CALSEQUESTRN"/>
</dbReference>